<dbReference type="PANTHER" id="PTHR11709:SF2">
    <property type="entry name" value="MULTICOPPER OXIDASE LPR1"/>
    <property type="match status" value="1"/>
</dbReference>
<evidence type="ECO:0000313" key="7">
    <source>
        <dbReference type="Proteomes" id="UP000029870"/>
    </source>
</evidence>
<feature type="domain" description="Plastocyanin-like" evidence="3">
    <location>
        <begin position="221"/>
        <end position="339"/>
    </location>
</feature>
<accession>A0A6D2CCB8</accession>
<evidence type="ECO:0000313" key="6">
    <source>
        <dbReference type="EMBL" id="TLE06539.1"/>
    </source>
</evidence>
<dbReference type="CDD" id="cd13881">
    <property type="entry name" value="CuRO_2_McoC_like"/>
    <property type="match status" value="1"/>
</dbReference>
<dbReference type="SMR" id="A0A6D2CCB8"/>
<dbReference type="InterPro" id="IPR045087">
    <property type="entry name" value="Cu-oxidase_fam"/>
</dbReference>
<dbReference type="Pfam" id="PF07732">
    <property type="entry name" value="Cu-oxidase_3"/>
    <property type="match status" value="1"/>
</dbReference>
<dbReference type="EMBL" id="JRPH02000001">
    <property type="protein sequence ID" value="TLE06539.1"/>
    <property type="molecule type" value="Genomic_DNA"/>
</dbReference>
<dbReference type="InterPro" id="IPR002355">
    <property type="entry name" value="Cu_oxidase_Cu_BS"/>
</dbReference>
<keyword evidence="1" id="KW-0479">Metal-binding</keyword>
<name>A0A6D2CCB8_9HELI</name>
<dbReference type="GeneID" id="60656609"/>
<dbReference type="Proteomes" id="UP000029870">
    <property type="component" value="Unassembled WGS sequence"/>
</dbReference>
<comment type="caution">
    <text evidence="6">The sequence shown here is derived from an EMBL/GenBank/DDBJ whole genome shotgun (WGS) entry which is preliminary data.</text>
</comment>
<dbReference type="GO" id="GO:0016491">
    <property type="term" value="F:oxidoreductase activity"/>
    <property type="evidence" value="ECO:0007669"/>
    <property type="project" value="UniProtKB-KW"/>
</dbReference>
<dbReference type="InterPro" id="IPR008972">
    <property type="entry name" value="Cupredoxin"/>
</dbReference>
<evidence type="ECO:0000259" key="4">
    <source>
        <dbReference type="Pfam" id="PF07731"/>
    </source>
</evidence>
<dbReference type="InterPro" id="IPR011707">
    <property type="entry name" value="Cu-oxidase-like_N"/>
</dbReference>
<feature type="domain" description="Plastocyanin-like" evidence="5">
    <location>
        <begin position="119"/>
        <end position="214"/>
    </location>
</feature>
<evidence type="ECO:0000259" key="5">
    <source>
        <dbReference type="Pfam" id="PF07732"/>
    </source>
</evidence>
<proteinExistence type="predicted"/>
<organism evidence="6 7">
    <name type="scientific">Helicobacter bilis</name>
    <dbReference type="NCBI Taxonomy" id="37372"/>
    <lineage>
        <taxon>Bacteria</taxon>
        <taxon>Pseudomonadati</taxon>
        <taxon>Campylobacterota</taxon>
        <taxon>Epsilonproteobacteria</taxon>
        <taxon>Campylobacterales</taxon>
        <taxon>Helicobacteraceae</taxon>
        <taxon>Helicobacter</taxon>
    </lineage>
</organism>
<reference evidence="6 7" key="1">
    <citation type="journal article" date="2014" name="Genome Announc.">
        <title>Draft genome sequences of eight enterohepatic helicobacter species isolated from both laboratory and wild rodents.</title>
        <authorList>
            <person name="Sheh A."/>
            <person name="Shen Z."/>
            <person name="Fox J.G."/>
        </authorList>
    </citation>
    <scope>NUCLEOTIDE SEQUENCE [LARGE SCALE GENOMIC DNA]</scope>
    <source>
        <strain evidence="6 7">Missouri</strain>
    </source>
</reference>
<dbReference type="PANTHER" id="PTHR11709">
    <property type="entry name" value="MULTI-COPPER OXIDASE"/>
    <property type="match status" value="1"/>
</dbReference>
<evidence type="ECO:0000256" key="1">
    <source>
        <dbReference type="ARBA" id="ARBA00022723"/>
    </source>
</evidence>
<dbReference type="RefSeq" id="WP_004086831.1">
    <property type="nucleotide sequence ID" value="NZ_JAERIZ010000018.1"/>
</dbReference>
<dbReference type="GO" id="GO:0005507">
    <property type="term" value="F:copper ion binding"/>
    <property type="evidence" value="ECO:0007669"/>
    <property type="project" value="InterPro"/>
</dbReference>
<evidence type="ECO:0000259" key="3">
    <source>
        <dbReference type="Pfam" id="PF00394"/>
    </source>
</evidence>
<dbReference type="SUPFAM" id="SSF49503">
    <property type="entry name" value="Cupredoxins"/>
    <property type="match status" value="3"/>
</dbReference>
<dbReference type="Gene3D" id="2.60.40.420">
    <property type="entry name" value="Cupredoxins - blue copper proteins"/>
    <property type="match status" value="3"/>
</dbReference>
<gene>
    <name evidence="6" type="ORF">LS77_000360</name>
</gene>
<dbReference type="PROSITE" id="PS00080">
    <property type="entry name" value="MULTICOPPER_OXIDASE2"/>
    <property type="match status" value="1"/>
</dbReference>
<protein>
    <submittedName>
        <fullName evidence="6">Multicopper oxidase family protein</fullName>
    </submittedName>
</protein>
<dbReference type="InterPro" id="IPR001117">
    <property type="entry name" value="Cu-oxidase_2nd"/>
</dbReference>
<feature type="domain" description="Plastocyanin-like" evidence="4">
    <location>
        <begin position="419"/>
        <end position="533"/>
    </location>
</feature>
<dbReference type="Pfam" id="PF07731">
    <property type="entry name" value="Cu-oxidase_2"/>
    <property type="match status" value="1"/>
</dbReference>
<dbReference type="Pfam" id="PF00394">
    <property type="entry name" value="Cu-oxidase"/>
    <property type="match status" value="1"/>
</dbReference>
<sequence length="533" mass="61803">MQRRTFIKYNTLAAISFMPLFSNPHNHHITHANHHQHNMQNTPIDTSFITLENEKIALLNDKDFPQNNTHKELPLLSNQNKQKGVFEAIIEIREMDIEIIKNKKTKCYVYNDGNKKIQSRVAPKIEVYEGDRVKIWVKNRLKSPTTIHWHGLPVPPLEDGNPMDIIPANGDRIYSFQLPDNCAGTYWYHPHPHNITGKQVYMGLAGAFVVKSRNDPLDKFIESDWFITDLRLDSKAQIPPNTLADWLDGREGEFVLINGEYKPKITIDSMQRIRIYNACSARYLNLEIQGAKFIIVGTDGGLIEKPIVKQKLFISPASRLEVFIKNDKKGSFSLVSHFYDRDKMMPKSEPKELRLATIELNAIFNQNEIPNTLRILPIHKHITQESPTPKNPIQQLEITMSEDHSKMHNLTKKDKKSIRENLASMFLMNNKTFDMNRIDLRVDIGIVHDIIVTNKSHMDHPFHIHGTQFEVIERKLGSVNEKIEFRALQDTINVRPNEVIRLRMRQDFKGVRMFHCHILEHEDLGMMGNLLVD</sequence>
<dbReference type="InterPro" id="IPR011706">
    <property type="entry name" value="Cu-oxidase_C"/>
</dbReference>
<dbReference type="AlphaFoldDB" id="A0A6D2CCB8"/>
<evidence type="ECO:0000256" key="2">
    <source>
        <dbReference type="ARBA" id="ARBA00023002"/>
    </source>
</evidence>
<keyword evidence="2" id="KW-0560">Oxidoreductase</keyword>